<sequence length="419" mass="46782">MLSELLLLASVAVAAEFKEFDATKEKVDAVIGETKAAFSEGTGTMTEKVLAFINKIFVHQTEYTPEAWAALSIKERLLHYDWSKEAFIVAFIVFYVGLFYLGSSLNKKKINGWVDANKAVLASQFYQVGANPVGVKDRKILVADTPSNFTTYATGRINIDSLTAKAKLKTRQNLLTLMFEYVFSFFMDAVPVPTDEVTITLKINKNASVPDGIWAIVHKDAMRKAREDQYFLSLTKTSDSDKLPVSCVFMSENSELTEKLYNPALKELLTETAPYFRYLAITDLPSERPNKASEYEKSLVGATKTVVLKLNIPSGATDLAKTAQLLETAINLVDTATKLNLRPEVAKKIRATRETEIKKIQKVADEERAEEEAEKRAAAKKEADTKAISSLSPEAQRKAEQKLREKEARKAQKKQTRKG</sequence>
<feature type="compositionally biased region" description="Basic and acidic residues" evidence="5">
    <location>
        <begin position="395"/>
        <end position="410"/>
    </location>
</feature>
<evidence type="ECO:0000256" key="4">
    <source>
        <dbReference type="ARBA" id="ARBA00023136"/>
    </source>
</evidence>
<dbReference type="VEuPathDB" id="FungiDB:YALI1_F14368g"/>
<dbReference type="GO" id="GO:0005783">
    <property type="term" value="C:endoplasmic reticulum"/>
    <property type="evidence" value="ECO:0007669"/>
    <property type="project" value="InterPro"/>
</dbReference>
<dbReference type="eggNOG" id="KOG2357">
    <property type="taxonomic scope" value="Eukaryota"/>
</dbReference>
<evidence type="ECO:0000256" key="3">
    <source>
        <dbReference type="ARBA" id="ARBA00022989"/>
    </source>
</evidence>
<feature type="signal peptide" evidence="7">
    <location>
        <begin position="1"/>
        <end position="17"/>
    </location>
</feature>
<reference evidence="8 10" key="1">
    <citation type="journal article" date="2016" name="PLoS ONE">
        <title>Sequence Assembly of Yarrowia lipolytica Strain W29/CLIB89 Shows Transposable Element Diversity.</title>
        <authorList>
            <person name="Magnan C."/>
            <person name="Yu J."/>
            <person name="Chang I."/>
            <person name="Jahn E."/>
            <person name="Kanomata Y."/>
            <person name="Wu J."/>
            <person name="Zeller M."/>
            <person name="Oakes M."/>
            <person name="Baldi P."/>
            <person name="Sandmeyer S."/>
        </authorList>
    </citation>
    <scope>NUCLEOTIDE SEQUENCE [LARGE SCALE GENOMIC DNA]</scope>
    <source>
        <strain evidence="8">CLIB89</strain>
        <strain evidence="10">CLIB89(W29)</strain>
    </source>
</reference>
<keyword evidence="3 6" id="KW-1133">Transmembrane helix</keyword>
<dbReference type="EMBL" id="CP017558">
    <property type="protein sequence ID" value="AOW06961.1"/>
    <property type="molecule type" value="Genomic_DNA"/>
</dbReference>
<organism evidence="8 10">
    <name type="scientific">Yarrowia lipolytica</name>
    <name type="common">Candida lipolytica</name>
    <dbReference type="NCBI Taxonomy" id="4952"/>
    <lineage>
        <taxon>Eukaryota</taxon>
        <taxon>Fungi</taxon>
        <taxon>Dikarya</taxon>
        <taxon>Ascomycota</taxon>
        <taxon>Saccharomycotina</taxon>
        <taxon>Dipodascomycetes</taxon>
        <taxon>Dipodascales</taxon>
        <taxon>Dipodascales incertae sedis</taxon>
        <taxon>Yarrowia</taxon>
    </lineage>
</organism>
<feature type="region of interest" description="Disordered" evidence="5">
    <location>
        <begin position="363"/>
        <end position="419"/>
    </location>
</feature>
<dbReference type="Pfam" id="PF07946">
    <property type="entry name" value="CCDC47"/>
    <property type="match status" value="1"/>
</dbReference>
<evidence type="ECO:0000256" key="5">
    <source>
        <dbReference type="SAM" id="MobiDB-lite"/>
    </source>
</evidence>
<dbReference type="GO" id="GO:0005509">
    <property type="term" value="F:calcium ion binding"/>
    <property type="evidence" value="ECO:0007669"/>
    <property type="project" value="InterPro"/>
</dbReference>
<evidence type="ECO:0000256" key="6">
    <source>
        <dbReference type="SAM" id="Phobius"/>
    </source>
</evidence>
<dbReference type="Proteomes" id="UP000182444">
    <property type="component" value="Chromosome 1F"/>
</dbReference>
<evidence type="ECO:0000256" key="1">
    <source>
        <dbReference type="ARBA" id="ARBA00004167"/>
    </source>
</evidence>
<comment type="subcellular location">
    <subcellularLocation>
        <location evidence="1">Membrane</location>
        <topology evidence="1">Single-pass membrane protein</topology>
    </subcellularLocation>
</comment>
<dbReference type="GO" id="GO:0032469">
    <property type="term" value="P:endoplasmic reticulum calcium ion homeostasis"/>
    <property type="evidence" value="ECO:0007669"/>
    <property type="project" value="InterPro"/>
</dbReference>
<dbReference type="OMA" id="FDGFVWA"/>
<dbReference type="KEGG" id="yli:2908889"/>
<dbReference type="Proteomes" id="UP000256601">
    <property type="component" value="Unassembled WGS sequence"/>
</dbReference>
<dbReference type="OrthoDB" id="10039147at2759"/>
<dbReference type="PANTHER" id="PTHR12883">
    <property type="entry name" value="ADIPOCYTE-SPECIFIC PROTEIN 4-RELATED"/>
    <property type="match status" value="1"/>
</dbReference>
<proteinExistence type="predicted"/>
<feature type="compositionally biased region" description="Basic and acidic residues" evidence="5">
    <location>
        <begin position="373"/>
        <end position="385"/>
    </location>
</feature>
<evidence type="ECO:0000256" key="7">
    <source>
        <dbReference type="SAM" id="SignalP"/>
    </source>
</evidence>
<evidence type="ECO:0000313" key="11">
    <source>
        <dbReference type="Proteomes" id="UP000256601"/>
    </source>
</evidence>
<feature type="chain" id="PRO_5036017836" evidence="7">
    <location>
        <begin position="18"/>
        <end position="419"/>
    </location>
</feature>
<accession>A0A1D8NMU3</accession>
<gene>
    <name evidence="9" type="ORF">B0I71DRAFT_136757</name>
    <name evidence="8" type="ORF">YALI1_F14368g</name>
</gene>
<dbReference type="GO" id="GO:0016020">
    <property type="term" value="C:membrane"/>
    <property type="evidence" value="ECO:0007669"/>
    <property type="project" value="UniProtKB-SubCell"/>
</dbReference>
<dbReference type="VEuPathDB" id="FungiDB:YALI0_F10703g"/>
<keyword evidence="4 6" id="KW-0472">Membrane</keyword>
<dbReference type="EMBL" id="KZ857346">
    <property type="protein sequence ID" value="RDW22956.1"/>
    <property type="molecule type" value="Genomic_DNA"/>
</dbReference>
<keyword evidence="2 6" id="KW-0812">Transmembrane</keyword>
<dbReference type="AlphaFoldDB" id="A0A1D8NMU3"/>
<dbReference type="InterPro" id="IPR012879">
    <property type="entry name" value="CCDC47"/>
</dbReference>
<evidence type="ECO:0000256" key="2">
    <source>
        <dbReference type="ARBA" id="ARBA00022692"/>
    </source>
</evidence>
<evidence type="ECO:0000313" key="10">
    <source>
        <dbReference type="Proteomes" id="UP000182444"/>
    </source>
</evidence>
<dbReference type="GeneID" id="2908889"/>
<keyword evidence="7" id="KW-0732">Signal</keyword>
<reference evidence="9 11" key="2">
    <citation type="submission" date="2018-07" db="EMBL/GenBank/DDBJ databases">
        <title>Draft Genome Assemblies for Five Robust Yarrowia lipolytica Strains Exhibiting High Lipid Production and Pentose Sugar Utilization and Sugar Alcohol Secretion from Undetoxified Lignocellulosic Biomass Hydrolysates.</title>
        <authorList>
            <consortium name="DOE Joint Genome Institute"/>
            <person name="Walker C."/>
            <person name="Ryu S."/>
            <person name="Na H."/>
            <person name="Zane M."/>
            <person name="LaButti K."/>
            <person name="Lipzen A."/>
            <person name="Haridas S."/>
            <person name="Barry K."/>
            <person name="Grigoriev I.V."/>
            <person name="Quarterman J."/>
            <person name="Slininger P."/>
            <person name="Dien B."/>
            <person name="Trinh C.T."/>
        </authorList>
    </citation>
    <scope>NUCLEOTIDE SEQUENCE [LARGE SCALE GENOMIC DNA]</scope>
    <source>
        <strain evidence="9 11">YB392</strain>
    </source>
</reference>
<protein>
    <submittedName>
        <fullName evidence="8">Uncharacterized protein</fullName>
    </submittedName>
</protein>
<name>A0A1D8NMU3_YARLL</name>
<dbReference type="PANTHER" id="PTHR12883:SF0">
    <property type="entry name" value="PAT COMPLEX SUBUNIT CCDC47"/>
    <property type="match status" value="1"/>
</dbReference>
<dbReference type="RefSeq" id="XP_505256.1">
    <property type="nucleotide sequence ID" value="XM_505256.1"/>
</dbReference>
<feature type="transmembrane region" description="Helical" evidence="6">
    <location>
        <begin position="86"/>
        <end position="103"/>
    </location>
</feature>
<evidence type="ECO:0000313" key="9">
    <source>
        <dbReference type="EMBL" id="RDW22956.1"/>
    </source>
</evidence>
<evidence type="ECO:0000313" key="8">
    <source>
        <dbReference type="EMBL" id="AOW06961.1"/>
    </source>
</evidence>